<accession>A0AAU8FI82</accession>
<organism evidence="8">
    <name type="scientific">Dyadobacter sp. 676</name>
    <dbReference type="NCBI Taxonomy" id="3088362"/>
    <lineage>
        <taxon>Bacteria</taxon>
        <taxon>Pseudomonadati</taxon>
        <taxon>Bacteroidota</taxon>
        <taxon>Cytophagia</taxon>
        <taxon>Cytophagales</taxon>
        <taxon>Spirosomataceae</taxon>
        <taxon>Dyadobacter</taxon>
    </lineage>
</organism>
<dbReference type="SUPFAM" id="SSF48452">
    <property type="entry name" value="TPR-like"/>
    <property type="match status" value="1"/>
</dbReference>
<dbReference type="InterPro" id="IPR011990">
    <property type="entry name" value="TPR-like_helical_dom_sf"/>
</dbReference>
<evidence type="ECO:0000313" key="8">
    <source>
        <dbReference type="EMBL" id="XCH23941.1"/>
    </source>
</evidence>
<dbReference type="Pfam" id="PF07980">
    <property type="entry name" value="SusD_RagB"/>
    <property type="match status" value="1"/>
</dbReference>
<comment type="subcellular location">
    <subcellularLocation>
        <location evidence="1">Cell outer membrane</location>
    </subcellularLocation>
</comment>
<evidence type="ECO:0000256" key="5">
    <source>
        <dbReference type="ARBA" id="ARBA00023237"/>
    </source>
</evidence>
<evidence type="ECO:0000259" key="6">
    <source>
        <dbReference type="Pfam" id="PF07980"/>
    </source>
</evidence>
<keyword evidence="5" id="KW-0998">Cell outer membrane</keyword>
<dbReference type="InterPro" id="IPR012944">
    <property type="entry name" value="SusD_RagB_dom"/>
</dbReference>
<reference evidence="8" key="1">
    <citation type="submission" date="2024-06" db="EMBL/GenBank/DDBJ databases">
        <title>Sequencing and assembly of the genome of Dyadobacter sp. strain 676, a symbiont of Cyamopsis tetragonoloba.</title>
        <authorList>
            <person name="Guro P."/>
            <person name="Sazanova A."/>
            <person name="Kuznetsova I."/>
            <person name="Belimov A."/>
            <person name="Safronova V."/>
        </authorList>
    </citation>
    <scope>NUCLEOTIDE SEQUENCE</scope>
    <source>
        <strain evidence="8">676</strain>
    </source>
</reference>
<dbReference type="PROSITE" id="PS51257">
    <property type="entry name" value="PROKAR_LIPOPROTEIN"/>
    <property type="match status" value="1"/>
</dbReference>
<feature type="domain" description="RagB/SusD" evidence="6">
    <location>
        <begin position="246"/>
        <end position="556"/>
    </location>
</feature>
<comment type="similarity">
    <text evidence="2">Belongs to the SusD family.</text>
</comment>
<dbReference type="AlphaFoldDB" id="A0AAU8FI82"/>
<evidence type="ECO:0000259" key="7">
    <source>
        <dbReference type="Pfam" id="PF14322"/>
    </source>
</evidence>
<gene>
    <name evidence="8" type="ORF">ABV298_27095</name>
</gene>
<dbReference type="Pfam" id="PF14322">
    <property type="entry name" value="SusD-like_3"/>
    <property type="match status" value="1"/>
</dbReference>
<dbReference type="InterPro" id="IPR033985">
    <property type="entry name" value="SusD-like_N"/>
</dbReference>
<evidence type="ECO:0000256" key="3">
    <source>
        <dbReference type="ARBA" id="ARBA00022729"/>
    </source>
</evidence>
<keyword evidence="3" id="KW-0732">Signal</keyword>
<feature type="domain" description="SusD-like N-terminal" evidence="7">
    <location>
        <begin position="60"/>
        <end position="204"/>
    </location>
</feature>
<dbReference type="GO" id="GO:0009279">
    <property type="term" value="C:cell outer membrane"/>
    <property type="evidence" value="ECO:0007669"/>
    <property type="project" value="UniProtKB-SubCell"/>
</dbReference>
<evidence type="ECO:0000256" key="2">
    <source>
        <dbReference type="ARBA" id="ARBA00006275"/>
    </source>
</evidence>
<sequence>MKKTLFVILLAGATGCHTLDLNPLSEASTGTFYSNQTELELAVNDLYRLAFWGNDNELFSDNEWHRGQLTNAVIGGTMNADDAGVQTFWLNSYKAIARVNSFLANKNRAAANTPAAVMLRLEAEMRLIRAYQYSRLITHFGDVPLLTEPVALEESYGIARKNQGEILQFVFDELDFAAANLPVSYGASETRRLTRGAALAIKGRTALYAGKWEIARDASAAIMESGTYALHSSYSQLFLKAGETSKEIIVSVPRDEKQQVFNGAAYVQDNISRNAGGYGAQLPTRELMDAYECTDGRPIDESALYDPKNPFKNRDPRLRATIVEFNTQWLGYNYMPHPDSLTVFSSKENRRVPNKDTRAVAAFASFTGLLWKKGIDQTWPDRLVEDNDAIIIRYAEVLLTYAEAKIALGEIDESVLNAVNQVRARAYGVDAGRTADYPAITTTDAAALRKIIRRERRVEFPREGLRYMDLIRWRLAEKALSTPVIGLPDPAAQNRAKWPFPGVTPLDNDGIADYSGFGADVKELSQRSFDKSRQYLWPIPAVERRVNPNITQNTGY</sequence>
<dbReference type="RefSeq" id="WP_353719265.1">
    <property type="nucleotide sequence ID" value="NZ_CP159289.1"/>
</dbReference>
<evidence type="ECO:0000256" key="4">
    <source>
        <dbReference type="ARBA" id="ARBA00023136"/>
    </source>
</evidence>
<proteinExistence type="inferred from homology"/>
<protein>
    <submittedName>
        <fullName evidence="8">RagB/SusD family nutrient uptake outer membrane protein</fullName>
    </submittedName>
</protein>
<keyword evidence="4" id="KW-0472">Membrane</keyword>
<dbReference type="Gene3D" id="1.25.40.390">
    <property type="match status" value="1"/>
</dbReference>
<dbReference type="EMBL" id="CP159289">
    <property type="protein sequence ID" value="XCH23941.1"/>
    <property type="molecule type" value="Genomic_DNA"/>
</dbReference>
<evidence type="ECO:0000256" key="1">
    <source>
        <dbReference type="ARBA" id="ARBA00004442"/>
    </source>
</evidence>
<name>A0AAU8FI82_9BACT</name>